<dbReference type="Proteomes" id="UP000799778">
    <property type="component" value="Unassembled WGS sequence"/>
</dbReference>
<reference evidence="2" key="1">
    <citation type="journal article" date="2020" name="Stud. Mycol.">
        <title>101 Dothideomycetes genomes: a test case for predicting lifestyles and emergence of pathogens.</title>
        <authorList>
            <person name="Haridas S."/>
            <person name="Albert R."/>
            <person name="Binder M."/>
            <person name="Bloem J."/>
            <person name="Labutti K."/>
            <person name="Salamov A."/>
            <person name="Andreopoulos B."/>
            <person name="Baker S."/>
            <person name="Barry K."/>
            <person name="Bills G."/>
            <person name="Bluhm B."/>
            <person name="Cannon C."/>
            <person name="Castanera R."/>
            <person name="Culley D."/>
            <person name="Daum C."/>
            <person name="Ezra D."/>
            <person name="Gonzalez J."/>
            <person name="Henrissat B."/>
            <person name="Kuo A."/>
            <person name="Liang C."/>
            <person name="Lipzen A."/>
            <person name="Lutzoni F."/>
            <person name="Magnuson J."/>
            <person name="Mondo S."/>
            <person name="Nolan M."/>
            <person name="Ohm R."/>
            <person name="Pangilinan J."/>
            <person name="Park H.-J."/>
            <person name="Ramirez L."/>
            <person name="Alfaro M."/>
            <person name="Sun H."/>
            <person name="Tritt A."/>
            <person name="Yoshinaga Y."/>
            <person name="Zwiers L.-H."/>
            <person name="Turgeon B."/>
            <person name="Goodwin S."/>
            <person name="Spatafora J."/>
            <person name="Crous P."/>
            <person name="Grigoriev I."/>
        </authorList>
    </citation>
    <scope>NUCLEOTIDE SEQUENCE</scope>
    <source>
        <strain evidence="2">CBS 175.79</strain>
    </source>
</reference>
<evidence type="ECO:0000313" key="2">
    <source>
        <dbReference type="EMBL" id="KAF2014936.1"/>
    </source>
</evidence>
<name>A0A6A5XPV0_9PLEO</name>
<gene>
    <name evidence="2" type="ORF">BU24DRAFT_493436</name>
</gene>
<proteinExistence type="predicted"/>
<accession>A0A6A5XPV0</accession>
<keyword evidence="3" id="KW-1185">Reference proteome</keyword>
<protein>
    <submittedName>
        <fullName evidence="2">Uncharacterized protein</fullName>
    </submittedName>
</protein>
<evidence type="ECO:0000313" key="3">
    <source>
        <dbReference type="Proteomes" id="UP000799778"/>
    </source>
</evidence>
<evidence type="ECO:0000256" key="1">
    <source>
        <dbReference type="SAM" id="MobiDB-lite"/>
    </source>
</evidence>
<sequence>MDASSIRPPIKARRDSHICDLRNSDMVSLPEELIEAILRYVQHTGSTAEFWACLRTCQQWHRIGLGLHRALDVAVCTTIESTSRRMDFEFELDRSDIKLVTDFELGFSKLFTSMLRSLTVHIVHSRIKALFRPVRGKNLIDSLITSFAVADQLTTFSFKFADEGWDFPSMDVPAFPASRLADMVAALPETVVNLEIDTAGTDITLSDSSLEKRPNRHLCHQIANIFPRLEYLRLRVGHVCKTLMPVPPDMSRDNPTPTACSLCGRDDRSGCSIARSWNMRQIVVYIPWGFKNHDLSFTQTMQPFLLLHPPHPSFVIIHQDDWAYPSRMSITSPTSSPYTNFSMTTHSNLLRPDTITGYINWLPPSSPPQPPSHPLKPTHSPTRYLTPTRQSTPRTTHPYLTTWTLESSTRWTQLHHLGPRHPIALASTPTSPFHHPPDLHVLKDHPNPHHIHWAFAHAPAASTSPAFQASFLRAADDDDDDDTQDEMLLYPCLFPACRERCEDIEHLLGHVVYRHPDRPHRGSWFGRVGCAFVGCDRIGSRGFGGREELEGHLRGHGWVGG</sequence>
<dbReference type="RefSeq" id="XP_033383275.1">
    <property type="nucleotide sequence ID" value="XM_033533963.1"/>
</dbReference>
<dbReference type="GeneID" id="54291360"/>
<dbReference type="OrthoDB" id="4192220at2759"/>
<feature type="region of interest" description="Disordered" evidence="1">
    <location>
        <begin position="366"/>
        <end position="396"/>
    </location>
</feature>
<dbReference type="AlphaFoldDB" id="A0A6A5XPV0"/>
<dbReference type="EMBL" id="ML978070">
    <property type="protein sequence ID" value="KAF2014936.1"/>
    <property type="molecule type" value="Genomic_DNA"/>
</dbReference>
<organism evidence="2 3">
    <name type="scientific">Aaosphaeria arxii CBS 175.79</name>
    <dbReference type="NCBI Taxonomy" id="1450172"/>
    <lineage>
        <taxon>Eukaryota</taxon>
        <taxon>Fungi</taxon>
        <taxon>Dikarya</taxon>
        <taxon>Ascomycota</taxon>
        <taxon>Pezizomycotina</taxon>
        <taxon>Dothideomycetes</taxon>
        <taxon>Pleosporomycetidae</taxon>
        <taxon>Pleosporales</taxon>
        <taxon>Pleosporales incertae sedis</taxon>
        <taxon>Aaosphaeria</taxon>
    </lineage>
</organism>
<feature type="compositionally biased region" description="Polar residues" evidence="1">
    <location>
        <begin position="379"/>
        <end position="396"/>
    </location>
</feature>